<organism evidence="3 4">
    <name type="scientific">Drosophila ananassae</name>
    <name type="common">Fruit fly</name>
    <dbReference type="NCBI Taxonomy" id="7217"/>
    <lineage>
        <taxon>Eukaryota</taxon>
        <taxon>Metazoa</taxon>
        <taxon>Ecdysozoa</taxon>
        <taxon>Arthropoda</taxon>
        <taxon>Hexapoda</taxon>
        <taxon>Insecta</taxon>
        <taxon>Pterygota</taxon>
        <taxon>Neoptera</taxon>
        <taxon>Endopterygota</taxon>
        <taxon>Diptera</taxon>
        <taxon>Brachycera</taxon>
        <taxon>Muscomorpha</taxon>
        <taxon>Ephydroidea</taxon>
        <taxon>Drosophilidae</taxon>
        <taxon>Drosophila</taxon>
        <taxon>Sophophora</taxon>
    </lineage>
</organism>
<feature type="region of interest" description="Disordered" evidence="2">
    <location>
        <begin position="466"/>
        <end position="502"/>
    </location>
</feature>
<reference evidence="3 4" key="1">
    <citation type="journal article" date="2007" name="Nature">
        <title>Evolution of genes and genomes on the Drosophila phylogeny.</title>
        <authorList>
            <consortium name="Drosophila 12 Genomes Consortium"/>
            <person name="Clark A.G."/>
            <person name="Eisen M.B."/>
            <person name="Smith D.R."/>
            <person name="Bergman C.M."/>
            <person name="Oliver B."/>
            <person name="Markow T.A."/>
            <person name="Kaufman T.C."/>
            <person name="Kellis M."/>
            <person name="Gelbart W."/>
            <person name="Iyer V.N."/>
            <person name="Pollard D.A."/>
            <person name="Sackton T.B."/>
            <person name="Larracuente A.M."/>
            <person name="Singh N.D."/>
            <person name="Abad J.P."/>
            <person name="Abt D.N."/>
            <person name="Adryan B."/>
            <person name="Aguade M."/>
            <person name="Akashi H."/>
            <person name="Anderson W.W."/>
            <person name="Aquadro C.F."/>
            <person name="Ardell D.H."/>
            <person name="Arguello R."/>
            <person name="Artieri C.G."/>
            <person name="Barbash D.A."/>
            <person name="Barker D."/>
            <person name="Barsanti P."/>
            <person name="Batterham P."/>
            <person name="Batzoglou S."/>
            <person name="Begun D."/>
            <person name="Bhutkar A."/>
            <person name="Blanco E."/>
            <person name="Bosak S.A."/>
            <person name="Bradley R.K."/>
            <person name="Brand A.D."/>
            <person name="Brent M.R."/>
            <person name="Brooks A.N."/>
            <person name="Brown R.H."/>
            <person name="Butlin R.K."/>
            <person name="Caggese C."/>
            <person name="Calvi B.R."/>
            <person name="Bernardo de Carvalho A."/>
            <person name="Caspi A."/>
            <person name="Castrezana S."/>
            <person name="Celniker S.E."/>
            <person name="Chang J.L."/>
            <person name="Chapple C."/>
            <person name="Chatterji S."/>
            <person name="Chinwalla A."/>
            <person name="Civetta A."/>
            <person name="Clifton S.W."/>
            <person name="Comeron J.M."/>
            <person name="Costello J.C."/>
            <person name="Coyne J.A."/>
            <person name="Daub J."/>
            <person name="David R.G."/>
            <person name="Delcher A.L."/>
            <person name="Delehaunty K."/>
            <person name="Do C.B."/>
            <person name="Ebling H."/>
            <person name="Edwards K."/>
            <person name="Eickbush T."/>
            <person name="Evans J.D."/>
            <person name="Filipski A."/>
            <person name="Findeiss S."/>
            <person name="Freyhult E."/>
            <person name="Fulton L."/>
            <person name="Fulton R."/>
            <person name="Garcia A.C."/>
            <person name="Gardiner A."/>
            <person name="Garfield D.A."/>
            <person name="Garvin B.E."/>
            <person name="Gibson G."/>
            <person name="Gilbert D."/>
            <person name="Gnerre S."/>
            <person name="Godfrey J."/>
            <person name="Good R."/>
            <person name="Gotea V."/>
            <person name="Gravely B."/>
            <person name="Greenberg A.J."/>
            <person name="Griffiths-Jones S."/>
            <person name="Gross S."/>
            <person name="Guigo R."/>
            <person name="Gustafson E.A."/>
            <person name="Haerty W."/>
            <person name="Hahn M.W."/>
            <person name="Halligan D.L."/>
            <person name="Halpern A.L."/>
            <person name="Halter G.M."/>
            <person name="Han M.V."/>
            <person name="Heger A."/>
            <person name="Hillier L."/>
            <person name="Hinrichs A.S."/>
            <person name="Holmes I."/>
            <person name="Hoskins R.A."/>
            <person name="Hubisz M.J."/>
            <person name="Hultmark D."/>
            <person name="Huntley M.A."/>
            <person name="Jaffe D.B."/>
            <person name="Jagadeeshan S."/>
            <person name="Jeck W.R."/>
            <person name="Johnson J."/>
            <person name="Jones C.D."/>
            <person name="Jordan W.C."/>
            <person name="Karpen G.H."/>
            <person name="Kataoka E."/>
            <person name="Keightley P.D."/>
            <person name="Kheradpour P."/>
            <person name="Kirkness E.F."/>
            <person name="Koerich L.B."/>
            <person name="Kristiansen K."/>
            <person name="Kudrna D."/>
            <person name="Kulathinal R.J."/>
            <person name="Kumar S."/>
            <person name="Kwok R."/>
            <person name="Lander E."/>
            <person name="Langley C.H."/>
            <person name="Lapoint R."/>
            <person name="Lazzaro B.P."/>
            <person name="Lee S.J."/>
            <person name="Levesque L."/>
            <person name="Li R."/>
            <person name="Lin C.F."/>
            <person name="Lin M.F."/>
            <person name="Lindblad-Toh K."/>
            <person name="Llopart A."/>
            <person name="Long M."/>
            <person name="Low L."/>
            <person name="Lozovsky E."/>
            <person name="Lu J."/>
            <person name="Luo M."/>
            <person name="Machado C.A."/>
            <person name="Makalowski W."/>
            <person name="Marzo M."/>
            <person name="Matsuda M."/>
            <person name="Matzkin L."/>
            <person name="McAllister B."/>
            <person name="McBride C.S."/>
            <person name="McKernan B."/>
            <person name="McKernan K."/>
            <person name="Mendez-Lago M."/>
            <person name="Minx P."/>
            <person name="Mollenhauer M.U."/>
            <person name="Montooth K."/>
            <person name="Mount S.M."/>
            <person name="Mu X."/>
            <person name="Myers E."/>
            <person name="Negre B."/>
            <person name="Newfeld S."/>
            <person name="Nielsen R."/>
            <person name="Noor M.A."/>
            <person name="O'Grady P."/>
            <person name="Pachter L."/>
            <person name="Papaceit M."/>
            <person name="Parisi M.J."/>
            <person name="Parisi M."/>
            <person name="Parts L."/>
            <person name="Pedersen J.S."/>
            <person name="Pesole G."/>
            <person name="Phillippy A.M."/>
            <person name="Ponting C.P."/>
            <person name="Pop M."/>
            <person name="Porcelli D."/>
            <person name="Powell J.R."/>
            <person name="Prohaska S."/>
            <person name="Pruitt K."/>
            <person name="Puig M."/>
            <person name="Quesneville H."/>
            <person name="Ram K.R."/>
            <person name="Rand D."/>
            <person name="Rasmussen M.D."/>
            <person name="Reed L.K."/>
            <person name="Reenan R."/>
            <person name="Reily A."/>
            <person name="Remington K.A."/>
            <person name="Rieger T.T."/>
            <person name="Ritchie M.G."/>
            <person name="Robin C."/>
            <person name="Rogers Y.H."/>
            <person name="Rohde C."/>
            <person name="Rozas J."/>
            <person name="Rubenfield M.J."/>
            <person name="Ruiz A."/>
            <person name="Russo S."/>
            <person name="Salzberg S.L."/>
            <person name="Sanchez-Gracia A."/>
            <person name="Saranga D.J."/>
            <person name="Sato H."/>
            <person name="Schaeffer S.W."/>
            <person name="Schatz M.C."/>
            <person name="Schlenke T."/>
            <person name="Schwartz R."/>
            <person name="Segarra C."/>
            <person name="Singh R.S."/>
            <person name="Sirot L."/>
            <person name="Sirota M."/>
            <person name="Sisneros N.B."/>
            <person name="Smith C.D."/>
            <person name="Smith T.F."/>
            <person name="Spieth J."/>
            <person name="Stage D.E."/>
            <person name="Stark A."/>
            <person name="Stephan W."/>
            <person name="Strausberg R.L."/>
            <person name="Strempel S."/>
            <person name="Sturgill D."/>
            <person name="Sutton G."/>
            <person name="Sutton G.G."/>
            <person name="Tao W."/>
            <person name="Teichmann S."/>
            <person name="Tobari Y.N."/>
            <person name="Tomimura Y."/>
            <person name="Tsolas J.M."/>
            <person name="Valente V.L."/>
            <person name="Venter E."/>
            <person name="Venter J.C."/>
            <person name="Vicario S."/>
            <person name="Vieira F.G."/>
            <person name="Vilella A.J."/>
            <person name="Villasante A."/>
            <person name="Walenz B."/>
            <person name="Wang J."/>
            <person name="Wasserman M."/>
            <person name="Watts T."/>
            <person name="Wilson D."/>
            <person name="Wilson R.K."/>
            <person name="Wing R.A."/>
            <person name="Wolfner M.F."/>
            <person name="Wong A."/>
            <person name="Wong G.K."/>
            <person name="Wu C.I."/>
            <person name="Wu G."/>
            <person name="Yamamoto D."/>
            <person name="Yang H.P."/>
            <person name="Yang S.P."/>
            <person name="Yorke J.A."/>
            <person name="Yoshida K."/>
            <person name="Zdobnov E."/>
            <person name="Zhang P."/>
            <person name="Zhang Y."/>
            <person name="Zimin A.V."/>
            <person name="Baldwin J."/>
            <person name="Abdouelleil A."/>
            <person name="Abdulkadir J."/>
            <person name="Abebe A."/>
            <person name="Abera B."/>
            <person name="Abreu J."/>
            <person name="Acer S.C."/>
            <person name="Aftuck L."/>
            <person name="Alexander A."/>
            <person name="An P."/>
            <person name="Anderson E."/>
            <person name="Anderson S."/>
            <person name="Arachi H."/>
            <person name="Azer M."/>
            <person name="Bachantsang P."/>
            <person name="Barry A."/>
            <person name="Bayul T."/>
            <person name="Berlin A."/>
            <person name="Bessette D."/>
            <person name="Bloom T."/>
            <person name="Blye J."/>
            <person name="Boguslavskiy L."/>
            <person name="Bonnet C."/>
            <person name="Boukhgalter B."/>
            <person name="Bourzgui I."/>
            <person name="Brown A."/>
            <person name="Cahill P."/>
            <person name="Channer S."/>
            <person name="Cheshatsang Y."/>
            <person name="Chuda L."/>
            <person name="Citroen M."/>
            <person name="Collymore A."/>
            <person name="Cooke P."/>
            <person name="Costello M."/>
            <person name="D'Aco K."/>
            <person name="Daza R."/>
            <person name="De Haan G."/>
            <person name="DeGray S."/>
            <person name="DeMaso C."/>
            <person name="Dhargay N."/>
            <person name="Dooley K."/>
            <person name="Dooley E."/>
            <person name="Doricent M."/>
            <person name="Dorje P."/>
            <person name="Dorjee K."/>
            <person name="Dupes A."/>
            <person name="Elong R."/>
            <person name="Falk J."/>
            <person name="Farina A."/>
            <person name="Faro S."/>
            <person name="Ferguson D."/>
            <person name="Fisher S."/>
            <person name="Foley C.D."/>
            <person name="Franke A."/>
            <person name="Friedrich D."/>
            <person name="Gadbois L."/>
            <person name="Gearin G."/>
            <person name="Gearin C.R."/>
            <person name="Giannoukos G."/>
            <person name="Goode T."/>
            <person name="Graham J."/>
            <person name="Grandbois E."/>
            <person name="Grewal S."/>
            <person name="Gyaltsen K."/>
            <person name="Hafez N."/>
            <person name="Hagos B."/>
            <person name="Hall J."/>
            <person name="Henson C."/>
            <person name="Hollinger A."/>
            <person name="Honan T."/>
            <person name="Huard M.D."/>
            <person name="Hughes L."/>
            <person name="Hurhula B."/>
            <person name="Husby M.E."/>
            <person name="Kamat A."/>
            <person name="Kanga B."/>
            <person name="Kashin S."/>
            <person name="Khazanovich D."/>
            <person name="Kisner P."/>
            <person name="Lance K."/>
            <person name="Lara M."/>
            <person name="Lee W."/>
            <person name="Lennon N."/>
            <person name="Letendre F."/>
            <person name="LeVine R."/>
            <person name="Lipovsky A."/>
            <person name="Liu X."/>
            <person name="Liu J."/>
            <person name="Liu S."/>
            <person name="Lokyitsang T."/>
            <person name="Lokyitsang Y."/>
            <person name="Lubonja R."/>
            <person name="Lui A."/>
            <person name="MacDonald P."/>
            <person name="Magnisalis V."/>
            <person name="Maru K."/>
            <person name="Matthews C."/>
            <person name="McCusker W."/>
            <person name="McDonough S."/>
            <person name="Mehta T."/>
            <person name="Meldrim J."/>
            <person name="Meneus L."/>
            <person name="Mihai O."/>
            <person name="Mihalev A."/>
            <person name="Mihova T."/>
            <person name="Mittelman R."/>
            <person name="Mlenga V."/>
            <person name="Montmayeur A."/>
            <person name="Mulrain L."/>
            <person name="Navidi A."/>
            <person name="Naylor J."/>
            <person name="Negash T."/>
            <person name="Nguyen T."/>
            <person name="Nguyen N."/>
            <person name="Nicol R."/>
            <person name="Norbu C."/>
            <person name="Norbu N."/>
            <person name="Novod N."/>
            <person name="O'Neill B."/>
            <person name="Osman S."/>
            <person name="Markiewicz E."/>
            <person name="Oyono O.L."/>
            <person name="Patti C."/>
            <person name="Phunkhang P."/>
            <person name="Pierre F."/>
            <person name="Priest M."/>
            <person name="Raghuraman S."/>
            <person name="Rege F."/>
            <person name="Reyes R."/>
            <person name="Rise C."/>
            <person name="Rogov P."/>
            <person name="Ross K."/>
            <person name="Ryan E."/>
            <person name="Settipalli S."/>
            <person name="Shea T."/>
            <person name="Sherpa N."/>
            <person name="Shi L."/>
            <person name="Shih D."/>
            <person name="Sparrow T."/>
            <person name="Spaulding J."/>
            <person name="Stalker J."/>
            <person name="Stange-Thomann N."/>
            <person name="Stavropoulos S."/>
            <person name="Stone C."/>
            <person name="Strader C."/>
            <person name="Tesfaye S."/>
            <person name="Thomson T."/>
            <person name="Thoulutsang Y."/>
            <person name="Thoulutsang D."/>
            <person name="Topham K."/>
            <person name="Topping I."/>
            <person name="Tsamla T."/>
            <person name="Vassiliev H."/>
            <person name="Vo A."/>
            <person name="Wangchuk T."/>
            <person name="Wangdi T."/>
            <person name="Weiand M."/>
            <person name="Wilkinson J."/>
            <person name="Wilson A."/>
            <person name="Yadav S."/>
            <person name="Young G."/>
            <person name="Yu Q."/>
            <person name="Zembek L."/>
            <person name="Zhong D."/>
            <person name="Zimmer A."/>
            <person name="Zwirko Z."/>
            <person name="Jaffe D.B."/>
            <person name="Alvarez P."/>
            <person name="Brockman W."/>
            <person name="Butler J."/>
            <person name="Chin C."/>
            <person name="Gnerre S."/>
            <person name="Grabherr M."/>
            <person name="Kleber M."/>
            <person name="Mauceli E."/>
            <person name="MacCallum I."/>
        </authorList>
    </citation>
    <scope>NUCLEOTIDE SEQUENCE [LARGE SCALE GENOMIC DNA]</scope>
    <source>
        <strain evidence="4">Tucson 14024-0371.13</strain>
    </source>
</reference>
<feature type="compositionally biased region" description="Basic and acidic residues" evidence="2">
    <location>
        <begin position="1171"/>
        <end position="1186"/>
    </location>
</feature>
<feature type="coiled-coil region" evidence="1">
    <location>
        <begin position="527"/>
        <end position="561"/>
    </location>
</feature>
<dbReference type="HOGENOM" id="CLU_242971_0_0_1"/>
<dbReference type="EMBL" id="CH902618">
    <property type="protein sequence ID" value="EDV41301.1"/>
    <property type="molecule type" value="Genomic_DNA"/>
</dbReference>
<proteinExistence type="predicted"/>
<feature type="region of interest" description="Disordered" evidence="2">
    <location>
        <begin position="1117"/>
        <end position="1233"/>
    </location>
</feature>
<name>B3MAL4_DROAN</name>
<evidence type="ECO:0008006" key="5">
    <source>
        <dbReference type="Google" id="ProtNLM"/>
    </source>
</evidence>
<feature type="compositionally biased region" description="Polar residues" evidence="2">
    <location>
        <begin position="1000"/>
        <end position="1011"/>
    </location>
</feature>
<feature type="compositionally biased region" description="Polar residues" evidence="2">
    <location>
        <begin position="1124"/>
        <end position="1133"/>
    </location>
</feature>
<feature type="compositionally biased region" description="Basic and acidic residues" evidence="2">
    <location>
        <begin position="1381"/>
        <end position="1398"/>
    </location>
</feature>
<dbReference type="GO" id="GO:0007291">
    <property type="term" value="P:sperm individualization"/>
    <property type="evidence" value="ECO:0007669"/>
    <property type="project" value="EnsemblMetazoa"/>
</dbReference>
<dbReference type="PhylomeDB" id="B3MAL4"/>
<feature type="compositionally biased region" description="Pro residues" evidence="2">
    <location>
        <begin position="766"/>
        <end position="775"/>
    </location>
</feature>
<evidence type="ECO:0000313" key="4">
    <source>
        <dbReference type="Proteomes" id="UP000007801"/>
    </source>
</evidence>
<feature type="region of interest" description="Disordered" evidence="2">
    <location>
        <begin position="159"/>
        <end position="178"/>
    </location>
</feature>
<feature type="region of interest" description="Disordered" evidence="2">
    <location>
        <begin position="967"/>
        <end position="1011"/>
    </location>
</feature>
<dbReference type="InParanoid" id="B3MAL4"/>
<feature type="compositionally biased region" description="Polar residues" evidence="2">
    <location>
        <begin position="740"/>
        <end position="756"/>
    </location>
</feature>
<feature type="region of interest" description="Disordered" evidence="2">
    <location>
        <begin position="1"/>
        <end position="87"/>
    </location>
</feature>
<dbReference type="eggNOG" id="ENOG502QRMF">
    <property type="taxonomic scope" value="Eukaryota"/>
</dbReference>
<dbReference type="Proteomes" id="UP000007801">
    <property type="component" value="Unassembled WGS sequence"/>
</dbReference>
<feature type="compositionally biased region" description="Low complexity" evidence="2">
    <location>
        <begin position="977"/>
        <end position="988"/>
    </location>
</feature>
<feature type="compositionally biased region" description="Polar residues" evidence="2">
    <location>
        <begin position="1567"/>
        <end position="1588"/>
    </location>
</feature>
<feature type="compositionally biased region" description="Polar residues" evidence="2">
    <location>
        <begin position="470"/>
        <end position="479"/>
    </location>
</feature>
<feature type="compositionally biased region" description="Basic and acidic residues" evidence="2">
    <location>
        <begin position="1441"/>
        <end position="1451"/>
    </location>
</feature>
<evidence type="ECO:0000313" key="3">
    <source>
        <dbReference type="EMBL" id="EDV41301.1"/>
    </source>
</evidence>
<feature type="compositionally biased region" description="Polar residues" evidence="2">
    <location>
        <begin position="820"/>
        <end position="843"/>
    </location>
</feature>
<feature type="compositionally biased region" description="Low complexity" evidence="2">
    <location>
        <begin position="12"/>
        <end position="65"/>
    </location>
</feature>
<feature type="compositionally biased region" description="Polar residues" evidence="2">
    <location>
        <begin position="787"/>
        <end position="806"/>
    </location>
</feature>
<gene>
    <name evidence="3" type="primary">Dana\GF23486</name>
    <name evidence="3" type="synonym">dana_GLEANR_8279</name>
    <name evidence="3" type="ORF">GF23486</name>
</gene>
<feature type="compositionally biased region" description="Low complexity" evidence="2">
    <location>
        <begin position="856"/>
        <end position="870"/>
    </location>
</feature>
<dbReference type="STRING" id="7217.B3MAL4"/>
<dbReference type="OMA" id="PGIWASH"/>
<feature type="compositionally biased region" description="Acidic residues" evidence="2">
    <location>
        <begin position="1187"/>
        <end position="1197"/>
    </location>
</feature>
<evidence type="ECO:0000256" key="1">
    <source>
        <dbReference type="SAM" id="Coils"/>
    </source>
</evidence>
<dbReference type="KEGG" id="dan:6506127"/>
<feature type="compositionally biased region" description="Acidic residues" evidence="2">
    <location>
        <begin position="1607"/>
        <end position="1620"/>
    </location>
</feature>
<sequence>MAPPLKVVVDQGSASARSSGNSNNNSVSGATGAVPKQQQQQQRPLLNGGTSAAGTAATTPTTGRSTRSRRQQEHLGEPDLEFVEPLQRETLKTLNELLHRSRITNGKIRPPEDQQQPTSSRDPGSQAQEQQKPRHESGEQSSYDTVEQQQQRYRFPVRPVQRVQHQPSSSSPAVTSTSLLRLRQTTPPNAAVGVVIPNATTSNGNCNSGDENPIPLSANLQTLVHRFLSLPPITHRIEGGRSQVEVLRSLLELDENLNSHGHQSAENLVEQLNNMVHEINPGVEQEEGVVNSTSLEDVALSEMSDNRAQSIQSLHSVLETPTPDTAPTFDELQQRLEASNRNMQHLQDEQAKLLQIQNLAKSHLSEMEQLRQQASQLPHNRGGGDAPSYESVQQVQDDMASLVGRMKNLTAFIHNQNELSSVLGDDGPEILAEQQALQQKLESLRGQREDMRNLVEELNSINRVARETRSNVNARSATPPQKPALEQAQASEPVSAPAPAKERVVPVEYQRNVPILRQEAASAAQRALQAQAMINQKTADIDALKAQMAKLKSMLNTVNQIEEGTPSVGASLERRSEERGSVERALPAEIAQRVFALNDVTSELRAEAASLQKERDRILALKAEIERRKQQAAAAVLMGEEALKRNSLTPTPTPARQRAVEEDEENEDPSEVDTSLQATPTKEQLRDELRLQCERLRKEYEQKQRELEQRYVASNQTTSEADDEGNDDTDSDRYFAHVRTASSATLKRAPSASTVVEQRRGQLASHPPPPPPQAPPSAHTEDELNATIDTLSLGNDSLPSSSNRSQYMPPPMQPVKGIWGSQNSGSAWHSQQPSYGQATSSSGAEFKAQTAAPQANSSNTSGSNGSPDPVMLQQFMQTQQMLINSVCQCNQTLWHQQREIDALNSQLHALQDRLNVVACQDHGFGMRADSVPPPNLNNLCLGSTRAQSEQLFSFGTHQSAFSNFQRSHRAGGDSHLHQQQQQLQHQQQPFLNNAAPPPTHFNNETPLSPPSYRNSPGPIFMNHHNNTIHQNNANLRTQNQHANNLHTLSEGSGSGTGVAATLNNQVPPGNRANNYWDNFRSHSRQNLLSNKSNEEQNLDFQQYRRQRTRPSYFQTPQLLAPHSSRGSASGVTLQQQQQQSQPQRRHFFESPLTALHGSSSNNLNNSGSAVRKRDWREDQALDHNREEEEVDDVDENLDNAVFGSGRRRNRRRPQLSTLRDEEPEQANSSNLNMNVNFGNSPLYQRNKVPAKPSTSAVSLTPIQQRHLRFDFELPAQYMDYAELPQASPLDATASLGQEPSPEDDSNVLERERIEETASEELNRNLLVNALKNDKFTTKFYESIKEDVYRRLESLFEQQQLQQFQQPQEPQNLRKALNQDDNEPRLNPDVEATESRSDTPLEPVSLQLDNDRPEDDKALEPSTLEQGELATNAYVASVVTPSRKENEEKGPENADEQSDDAAKDVASDLGPNLGPDHELIEYIIKRIRNQTHNNTVINDSLLVEVSKLTATAAQNSTSASSPLISPKRIYAKIKKMVMPRQRDNFLLWYRNYLEQLFVVVQPPEGMKVQSNKPQSRELSQPHSQDSQNDGDLAEADQKNGNSPVSGELECENDENPGEEADALVVDESPDQEKEQTQD</sequence>
<dbReference type="SMR" id="B3MAL4"/>
<feature type="compositionally biased region" description="Polar residues" evidence="2">
    <location>
        <begin position="139"/>
        <end position="150"/>
    </location>
</feature>
<feature type="region of interest" description="Disordered" evidence="2">
    <location>
        <begin position="101"/>
        <end position="150"/>
    </location>
</feature>
<evidence type="ECO:0000256" key="2">
    <source>
        <dbReference type="SAM" id="MobiDB-lite"/>
    </source>
</evidence>
<feature type="compositionally biased region" description="Low complexity" evidence="2">
    <location>
        <begin position="1157"/>
        <end position="1168"/>
    </location>
</feature>
<dbReference type="GO" id="GO:0035317">
    <property type="term" value="P:imaginal disc-derived wing hair organization"/>
    <property type="evidence" value="ECO:0007669"/>
    <property type="project" value="EnsemblMetazoa"/>
</dbReference>
<feature type="region of interest" description="Disordered" evidence="2">
    <location>
        <begin position="1565"/>
        <end position="1637"/>
    </location>
</feature>
<accession>B3MAL4</accession>
<protein>
    <recommendedName>
        <fullName evidence="5">Pericentriolar material 1 protein C-terminal domain-containing protein</fullName>
    </recommendedName>
</protein>
<feature type="compositionally biased region" description="Low complexity" evidence="2">
    <location>
        <begin position="167"/>
        <end position="178"/>
    </location>
</feature>
<keyword evidence="4" id="KW-1185">Reference proteome</keyword>
<dbReference type="OrthoDB" id="2125770at2759"/>
<keyword evidence="1" id="KW-0175">Coiled coil</keyword>
<dbReference type="GeneID" id="6506127"/>
<feature type="region of interest" description="Disordered" evidence="2">
    <location>
        <begin position="1376"/>
        <end position="1471"/>
    </location>
</feature>
<feature type="region of interest" description="Disordered" evidence="2">
    <location>
        <begin position="366"/>
        <end position="389"/>
    </location>
</feature>
<feature type="compositionally biased region" description="Basic and acidic residues" evidence="2">
    <location>
        <begin position="1408"/>
        <end position="1418"/>
    </location>
</feature>
<feature type="region of interest" description="Disordered" evidence="2">
    <location>
        <begin position="707"/>
        <end position="870"/>
    </location>
</feature>
<feature type="compositionally biased region" description="Polar residues" evidence="2">
    <location>
        <begin position="113"/>
        <end position="130"/>
    </location>
</feature>
<feature type="region of interest" description="Disordered" evidence="2">
    <location>
        <begin position="643"/>
        <end position="687"/>
    </location>
</feature>
<feature type="coiled-coil region" evidence="1">
    <location>
        <begin position="893"/>
        <end position="920"/>
    </location>
</feature>
<feature type="compositionally biased region" description="Acidic residues" evidence="2">
    <location>
        <begin position="720"/>
        <end position="730"/>
    </location>
</feature>
<feature type="compositionally biased region" description="Acidic residues" evidence="2">
    <location>
        <begin position="661"/>
        <end position="671"/>
    </location>
</feature>